<gene>
    <name evidence="1" type="ORF">H0E87_000427</name>
</gene>
<accession>A0A8T2ZLV2</accession>
<comment type="caution">
    <text evidence="1">The sequence shown here is derived from an EMBL/GenBank/DDBJ whole genome shotgun (WGS) entry which is preliminary data.</text>
</comment>
<proteinExistence type="predicted"/>
<name>A0A8T2ZLV2_POPDE</name>
<reference evidence="1" key="1">
    <citation type="journal article" date="2021" name="J. Hered.">
        <title>Genome Assembly of Salicaceae Populus deltoides (Eastern Cottonwood) I-69 Based on Nanopore Sequencing and Hi-C Technologies.</title>
        <authorList>
            <person name="Bai S."/>
            <person name="Wu H."/>
            <person name="Zhang J."/>
            <person name="Pan Z."/>
            <person name="Zhao W."/>
            <person name="Li Z."/>
            <person name="Tong C."/>
        </authorList>
    </citation>
    <scope>NUCLEOTIDE SEQUENCE</scope>
    <source>
        <tissue evidence="1">Leaf</tissue>
    </source>
</reference>
<dbReference type="EMBL" id="JACEGQ020000001">
    <property type="protein sequence ID" value="KAH8518574.1"/>
    <property type="molecule type" value="Genomic_DNA"/>
</dbReference>
<dbReference type="AlphaFoldDB" id="A0A8T2ZLV2"/>
<evidence type="ECO:0000313" key="1">
    <source>
        <dbReference type="EMBL" id="KAH8518574.1"/>
    </source>
</evidence>
<evidence type="ECO:0000313" key="2">
    <source>
        <dbReference type="Proteomes" id="UP000807159"/>
    </source>
</evidence>
<protein>
    <submittedName>
        <fullName evidence="1">Uncharacterized protein</fullName>
    </submittedName>
</protein>
<keyword evidence="2" id="KW-1185">Reference proteome</keyword>
<organism evidence="1 2">
    <name type="scientific">Populus deltoides</name>
    <name type="common">Eastern poplar</name>
    <name type="synonym">Eastern cottonwood</name>
    <dbReference type="NCBI Taxonomy" id="3696"/>
    <lineage>
        <taxon>Eukaryota</taxon>
        <taxon>Viridiplantae</taxon>
        <taxon>Streptophyta</taxon>
        <taxon>Embryophyta</taxon>
        <taxon>Tracheophyta</taxon>
        <taxon>Spermatophyta</taxon>
        <taxon>Magnoliopsida</taxon>
        <taxon>eudicotyledons</taxon>
        <taxon>Gunneridae</taxon>
        <taxon>Pentapetalae</taxon>
        <taxon>rosids</taxon>
        <taxon>fabids</taxon>
        <taxon>Malpighiales</taxon>
        <taxon>Salicaceae</taxon>
        <taxon>Saliceae</taxon>
        <taxon>Populus</taxon>
    </lineage>
</organism>
<dbReference type="Proteomes" id="UP000807159">
    <property type="component" value="Chromosome 1"/>
</dbReference>
<sequence length="105" mass="11701">MGLIYTGEDEGRERDKYGRPCLSVWVNGVHFMLVTVKSTTRDPSIGRPYPSGTPPLWRGREIPVVSSVHEPSLKDSGEGSLYIRIDTTFQLLNANLNSPLRVLDS</sequence>